<feature type="chain" id="PRO_5030744771" description="Tissue inhibitor of metalloproteinase" evidence="1">
    <location>
        <begin position="19"/>
        <end position="125"/>
    </location>
</feature>
<proteinExistence type="predicted"/>
<dbReference type="RefSeq" id="WP_183463993.1">
    <property type="nucleotide sequence ID" value="NZ_JACHWZ010000042.1"/>
</dbReference>
<comment type="caution">
    <text evidence="2">The sequence shown here is derived from an EMBL/GenBank/DDBJ whole genome shotgun (WGS) entry which is preliminary data.</text>
</comment>
<evidence type="ECO:0008006" key="4">
    <source>
        <dbReference type="Google" id="ProtNLM"/>
    </source>
</evidence>
<dbReference type="AlphaFoldDB" id="A0A7W4WG62"/>
<evidence type="ECO:0000313" key="3">
    <source>
        <dbReference type="Proteomes" id="UP000535937"/>
    </source>
</evidence>
<reference evidence="2 3" key="1">
    <citation type="submission" date="2020-08" db="EMBL/GenBank/DDBJ databases">
        <title>Genomic Encyclopedia of Type Strains, Phase III (KMG-III): the genomes of soil and plant-associated and newly described type strains.</title>
        <authorList>
            <person name="Whitman W."/>
        </authorList>
    </citation>
    <scope>NUCLEOTIDE SEQUENCE [LARGE SCALE GENOMIC DNA]</scope>
    <source>
        <strain evidence="2 3">CECT 8799</strain>
    </source>
</reference>
<keyword evidence="1" id="KW-0732">Signal</keyword>
<sequence>MIRLFATLIILVSSSSYACECSQILSYKEYAAKASMIFRGQLIRAEIIENDDHAAEFTFSIGEAFKGVETGKLTVKQDITSCTLPMNLGRQYLVFTNPGQGINLCSGSADMQRVNFPEIEYLRSE</sequence>
<name>A0A7W4WG62_9GAMM</name>
<evidence type="ECO:0000313" key="2">
    <source>
        <dbReference type="EMBL" id="MBB3063639.1"/>
    </source>
</evidence>
<dbReference type="PROSITE" id="PS51257">
    <property type="entry name" value="PROKAR_LIPOPROTEIN"/>
    <property type="match status" value="1"/>
</dbReference>
<organism evidence="2 3">
    <name type="scientific">Microbulbifer rhizosphaerae</name>
    <dbReference type="NCBI Taxonomy" id="1562603"/>
    <lineage>
        <taxon>Bacteria</taxon>
        <taxon>Pseudomonadati</taxon>
        <taxon>Pseudomonadota</taxon>
        <taxon>Gammaproteobacteria</taxon>
        <taxon>Cellvibrionales</taxon>
        <taxon>Microbulbiferaceae</taxon>
        <taxon>Microbulbifer</taxon>
    </lineage>
</organism>
<feature type="signal peptide" evidence="1">
    <location>
        <begin position="1"/>
        <end position="18"/>
    </location>
</feature>
<dbReference type="InterPro" id="IPR008993">
    <property type="entry name" value="TIMP-like_OB-fold"/>
</dbReference>
<protein>
    <recommendedName>
        <fullName evidence="4">Tissue inhibitor of metalloproteinase</fullName>
    </recommendedName>
</protein>
<dbReference type="Proteomes" id="UP000535937">
    <property type="component" value="Unassembled WGS sequence"/>
</dbReference>
<accession>A0A7W4WG62</accession>
<gene>
    <name evidence="2" type="ORF">FHS09_004503</name>
</gene>
<dbReference type="Gene3D" id="2.40.50.120">
    <property type="match status" value="1"/>
</dbReference>
<dbReference type="EMBL" id="JACHWZ010000042">
    <property type="protein sequence ID" value="MBB3063639.1"/>
    <property type="molecule type" value="Genomic_DNA"/>
</dbReference>
<evidence type="ECO:0000256" key="1">
    <source>
        <dbReference type="SAM" id="SignalP"/>
    </source>
</evidence>
<keyword evidence="3" id="KW-1185">Reference proteome</keyword>